<feature type="coiled-coil region" evidence="1">
    <location>
        <begin position="226"/>
        <end position="253"/>
    </location>
</feature>
<organism evidence="2 3">
    <name type="scientific">Malacoplasma penetrans (strain HF-2)</name>
    <name type="common">Mycoplasma penetrans</name>
    <dbReference type="NCBI Taxonomy" id="272633"/>
    <lineage>
        <taxon>Bacteria</taxon>
        <taxon>Bacillati</taxon>
        <taxon>Mycoplasmatota</taxon>
        <taxon>Mycoplasmoidales</taxon>
        <taxon>Mycoplasmoidaceae</taxon>
        <taxon>Malacoplasma</taxon>
    </lineage>
</organism>
<dbReference type="EMBL" id="BA000026">
    <property type="protein sequence ID" value="BAC43947.1"/>
    <property type="molecule type" value="Genomic_DNA"/>
</dbReference>
<evidence type="ECO:0000313" key="3">
    <source>
        <dbReference type="Proteomes" id="UP000002522"/>
    </source>
</evidence>
<dbReference type="AlphaFoldDB" id="Q8EWP7"/>
<dbReference type="eggNOG" id="ENOG5031Z8T">
    <property type="taxonomic scope" value="Bacteria"/>
</dbReference>
<dbReference type="Proteomes" id="UP000002522">
    <property type="component" value="Chromosome"/>
</dbReference>
<keyword evidence="1" id="KW-0175">Coiled coil</keyword>
<dbReference type="KEGG" id="mpe:MYPE1560"/>
<dbReference type="HOGENOM" id="CLU_334283_0_0_14"/>
<dbReference type="InParanoid" id="Q8EWP7"/>
<protein>
    <submittedName>
        <fullName evidence="2">Predicted cytoskeletal protein</fullName>
    </submittedName>
</protein>
<keyword evidence="3" id="KW-1185">Reference proteome</keyword>
<reference evidence="2 3" key="1">
    <citation type="journal article" date="2002" name="Nucleic Acids Res.">
        <title>The complete genomic sequence of Mycoplasma penetrans, an intracellular bacterial pathogen in humans.</title>
        <authorList>
            <person name="Sasaki Y."/>
            <person name="Ishikawa J."/>
            <person name="Yamashita A."/>
            <person name="Oshima K."/>
            <person name="Kenri T."/>
            <person name="Furuya K."/>
            <person name="Yoshino C."/>
            <person name="Horino A."/>
            <person name="Shiba T."/>
            <person name="Sasaki T."/>
            <person name="Hattori M."/>
        </authorList>
    </citation>
    <scope>NUCLEOTIDE SEQUENCE [LARGE SCALE GENOMIC DNA]</scope>
    <source>
        <strain evidence="2 3">HF-2</strain>
    </source>
</reference>
<dbReference type="SMR" id="Q8EWP7"/>
<name>Q8EWP7_MALP2</name>
<evidence type="ECO:0000313" key="2">
    <source>
        <dbReference type="EMBL" id="BAC43947.1"/>
    </source>
</evidence>
<feature type="coiled-coil region" evidence="1">
    <location>
        <begin position="339"/>
        <end position="384"/>
    </location>
</feature>
<dbReference type="STRING" id="272633.gene:10731255"/>
<dbReference type="RefSeq" id="WP_011076983.1">
    <property type="nucleotide sequence ID" value="NC_004432.1"/>
</dbReference>
<sequence length="854" mass="99016">MKNYSNKKLEYLESIEPRQDDVETNILIREEAEFLARNLVSSKNDSSFSVNQNTDLIDNQIVSHLHKLDKQSFDNSQRIEMLQRDSKESKELIKRIENLLVSNNSNFSFEQESIKENSLFDSFSNDTSYYNNQKSNESDSTNNQFSSFKNELQSVFNNFEDHMGSMINNLSEVISKINDKTNEVITENESSNFSSNYIDQNEQPLIFVDDESSVSSQQKELMESFEKLLNLKLEDANSKIESLTSELAYTKESFNSFINDYQVNLDTIGSQQKDLTNILSNNNTSFIQEITSSRENFAKIEQEIEKICSAWVESNKLLTKLEGLVYEISNARFGYDEDLNELINEIKKQTSENKNSLLKLNIEIENVKDKVENLSNKQDDLVIETNSNKNEIEDVRKEVKALDASNTEKFAVIDTKIASNSSKINELEIKVSDLTNIDNFLDNVLSSKIFQKSLESKITNMICENNNYLGDEFKFRLDHISNKVDLELSEFKQEHRNINNSIASIENKVYDIASQMDLMDKKYDIRDQLEIIEHKYNDLYGSEIKNIKSSINELGNHIDNFKLSESEIANLIQESSQLSMIIRDKIYYVVDEKLSQIARDIDSITKNIEEKVIDASSRIILDSTKSEVENNISKIKNEALSSVYAELTKRDKTIDLHGQEIIRNYESMMKCNSLLEELEFLVVKQTEDLEGLKVDKDNSYELLAEKINDQKELLNKFSNLMEEKFSGYDFYNNNSNLKKLLGVWRDDLTSSVIELVKTLVEDEIKRKATISYVKNNDAPSSELQNDFFTNRVKDILSRLDSESLKNTFKEKLNNLNFNIKDLKEENPEVKDDDLNWFYEKEYNEFVSSKRKDNN</sequence>
<evidence type="ECO:0000256" key="1">
    <source>
        <dbReference type="SAM" id="Coils"/>
    </source>
</evidence>
<gene>
    <name evidence="2" type="ordered locus">MYPE1560</name>
</gene>
<accession>Q8EWP7</accession>
<proteinExistence type="predicted"/>
<feature type="coiled-coil region" evidence="1">
    <location>
        <begin position="805"/>
        <end position="832"/>
    </location>
</feature>